<protein>
    <submittedName>
        <fullName evidence="1">Uncharacterized protein</fullName>
    </submittedName>
</protein>
<proteinExistence type="predicted"/>
<comment type="caution">
    <text evidence="1">The sequence shown here is derived from an EMBL/GenBank/DDBJ whole genome shotgun (WGS) entry which is preliminary data.</text>
</comment>
<sequence>MVMEVEDEKYISSPPPSVYGVCSESESAVEVHSASDAGGASQHAPLYYGGGGAAAFGENQEVEEMENKGQNLVGFYYLKGIFHFGFLSLRLSRSQNAKGQKLWNSINNA</sequence>
<evidence type="ECO:0000313" key="1">
    <source>
        <dbReference type="EMBL" id="MED6180364.1"/>
    </source>
</evidence>
<reference evidence="1 2" key="1">
    <citation type="journal article" date="2023" name="Plants (Basel)">
        <title>Bridging the Gap: Combining Genomics and Transcriptomics Approaches to Understand Stylosanthes scabra, an Orphan Legume from the Brazilian Caatinga.</title>
        <authorList>
            <person name="Ferreira-Neto J.R.C."/>
            <person name="da Silva M.D."/>
            <person name="Binneck E."/>
            <person name="de Melo N.F."/>
            <person name="da Silva R.H."/>
            <person name="de Melo A.L.T.M."/>
            <person name="Pandolfi V."/>
            <person name="Bustamante F.O."/>
            <person name="Brasileiro-Vidal A.C."/>
            <person name="Benko-Iseppon A.M."/>
        </authorList>
    </citation>
    <scope>NUCLEOTIDE SEQUENCE [LARGE SCALE GENOMIC DNA]</scope>
    <source>
        <tissue evidence="1">Leaves</tissue>
    </source>
</reference>
<keyword evidence="2" id="KW-1185">Reference proteome</keyword>
<gene>
    <name evidence="1" type="ORF">PIB30_009718</name>
</gene>
<accession>A0ABU6W3K6</accession>
<organism evidence="1 2">
    <name type="scientific">Stylosanthes scabra</name>
    <dbReference type="NCBI Taxonomy" id="79078"/>
    <lineage>
        <taxon>Eukaryota</taxon>
        <taxon>Viridiplantae</taxon>
        <taxon>Streptophyta</taxon>
        <taxon>Embryophyta</taxon>
        <taxon>Tracheophyta</taxon>
        <taxon>Spermatophyta</taxon>
        <taxon>Magnoliopsida</taxon>
        <taxon>eudicotyledons</taxon>
        <taxon>Gunneridae</taxon>
        <taxon>Pentapetalae</taxon>
        <taxon>rosids</taxon>
        <taxon>fabids</taxon>
        <taxon>Fabales</taxon>
        <taxon>Fabaceae</taxon>
        <taxon>Papilionoideae</taxon>
        <taxon>50 kb inversion clade</taxon>
        <taxon>dalbergioids sensu lato</taxon>
        <taxon>Dalbergieae</taxon>
        <taxon>Pterocarpus clade</taxon>
        <taxon>Stylosanthes</taxon>
    </lineage>
</organism>
<evidence type="ECO:0000313" key="2">
    <source>
        <dbReference type="Proteomes" id="UP001341840"/>
    </source>
</evidence>
<dbReference type="EMBL" id="JASCZI010181265">
    <property type="protein sequence ID" value="MED6180364.1"/>
    <property type="molecule type" value="Genomic_DNA"/>
</dbReference>
<name>A0ABU6W3K6_9FABA</name>
<dbReference type="Proteomes" id="UP001341840">
    <property type="component" value="Unassembled WGS sequence"/>
</dbReference>